<accession>A0AA86R1E2</accession>
<sequence>MFSSLIFLQSCSWPSLYGFLHSSQISGIGVSDIGFQQREGYSVSLTLLKTQLIMYQNSVLSILLRPSSVYPGLGTVSSTCIDIISIYILNTVLAIIDQIIRIEEFYFNTLILNIHPNIFSWIFISLRVSLKKFLDLVIIYISLSKVSMKSVCAVSRK</sequence>
<protein>
    <submittedName>
        <fullName evidence="2">Hypothetical_protein</fullName>
    </submittedName>
</protein>
<evidence type="ECO:0000313" key="3">
    <source>
        <dbReference type="Proteomes" id="UP001642409"/>
    </source>
</evidence>
<dbReference type="EMBL" id="CATOUU010000977">
    <property type="protein sequence ID" value="CAI9964442.1"/>
    <property type="molecule type" value="Genomic_DNA"/>
</dbReference>
<organism evidence="1">
    <name type="scientific">Hexamita inflata</name>
    <dbReference type="NCBI Taxonomy" id="28002"/>
    <lineage>
        <taxon>Eukaryota</taxon>
        <taxon>Metamonada</taxon>
        <taxon>Diplomonadida</taxon>
        <taxon>Hexamitidae</taxon>
        <taxon>Hexamitinae</taxon>
        <taxon>Hexamita</taxon>
    </lineage>
</organism>
<name>A0AA86R1E2_9EUKA</name>
<keyword evidence="3" id="KW-1185">Reference proteome</keyword>
<gene>
    <name evidence="2" type="ORF">HINF_LOCUS48770</name>
    <name evidence="1" type="ORF">HINF_LOCUS52087</name>
</gene>
<reference evidence="1" key="1">
    <citation type="submission" date="2023-06" db="EMBL/GenBank/DDBJ databases">
        <authorList>
            <person name="Kurt Z."/>
        </authorList>
    </citation>
    <scope>NUCLEOTIDE SEQUENCE</scope>
</reference>
<evidence type="ECO:0000313" key="2">
    <source>
        <dbReference type="EMBL" id="CAL6059494.1"/>
    </source>
</evidence>
<dbReference type="EMBL" id="CAXDID020000226">
    <property type="protein sequence ID" value="CAL6059494.1"/>
    <property type="molecule type" value="Genomic_DNA"/>
</dbReference>
<reference evidence="2 3" key="2">
    <citation type="submission" date="2024-07" db="EMBL/GenBank/DDBJ databases">
        <authorList>
            <person name="Akdeniz Z."/>
        </authorList>
    </citation>
    <scope>NUCLEOTIDE SEQUENCE [LARGE SCALE GENOMIC DNA]</scope>
</reference>
<comment type="caution">
    <text evidence="1">The sequence shown here is derived from an EMBL/GenBank/DDBJ whole genome shotgun (WGS) entry which is preliminary data.</text>
</comment>
<evidence type="ECO:0000313" key="1">
    <source>
        <dbReference type="EMBL" id="CAI9964442.1"/>
    </source>
</evidence>
<proteinExistence type="predicted"/>
<dbReference type="AlphaFoldDB" id="A0AA86R1E2"/>
<dbReference type="Proteomes" id="UP001642409">
    <property type="component" value="Unassembled WGS sequence"/>
</dbReference>